<organism evidence="5 6">
    <name type="scientific">Roseospirillum parvum</name>
    <dbReference type="NCBI Taxonomy" id="83401"/>
    <lineage>
        <taxon>Bacteria</taxon>
        <taxon>Pseudomonadati</taxon>
        <taxon>Pseudomonadota</taxon>
        <taxon>Alphaproteobacteria</taxon>
        <taxon>Rhodospirillales</taxon>
        <taxon>Rhodospirillaceae</taxon>
        <taxon>Roseospirillum</taxon>
    </lineage>
</organism>
<evidence type="ECO:0000256" key="4">
    <source>
        <dbReference type="PIRNR" id="PIRNR005622"/>
    </source>
</evidence>
<dbReference type="GO" id="GO:0051604">
    <property type="term" value="P:protein maturation"/>
    <property type="evidence" value="ECO:0007669"/>
    <property type="project" value="TreeGrafter"/>
</dbReference>
<dbReference type="Gene3D" id="6.10.20.100">
    <property type="match status" value="1"/>
</dbReference>
<dbReference type="Proteomes" id="UP000217076">
    <property type="component" value="Unassembled WGS sequence"/>
</dbReference>
<dbReference type="PANTHER" id="PTHR30149:SF0">
    <property type="entry name" value="HYDROGENASE MATURATION FACTOR HYPD"/>
    <property type="match status" value="1"/>
</dbReference>
<dbReference type="Gene3D" id="3.40.50.11740">
    <property type="entry name" value="HypD, alpha/beta domain 2"/>
    <property type="match status" value="2"/>
</dbReference>
<keyword evidence="3" id="KW-0408">Iron</keyword>
<dbReference type="Pfam" id="PF01924">
    <property type="entry name" value="HypD"/>
    <property type="match status" value="1"/>
</dbReference>
<dbReference type="PIRSF" id="PIRSF005622">
    <property type="entry name" value="Hydrgn_mat_hypD"/>
    <property type="match status" value="1"/>
</dbReference>
<dbReference type="GO" id="GO:0070025">
    <property type="term" value="F:carbon monoxide binding"/>
    <property type="evidence" value="ECO:0007669"/>
    <property type="project" value="TreeGrafter"/>
</dbReference>
<proteinExistence type="inferred from homology"/>
<keyword evidence="6" id="KW-1185">Reference proteome</keyword>
<dbReference type="STRING" id="83401.SAMN05421742_105181"/>
<evidence type="ECO:0000313" key="6">
    <source>
        <dbReference type="Proteomes" id="UP000217076"/>
    </source>
</evidence>
<evidence type="ECO:0000313" key="5">
    <source>
        <dbReference type="EMBL" id="SDH27181.1"/>
    </source>
</evidence>
<dbReference type="InterPro" id="IPR042243">
    <property type="entry name" value="HypD_1"/>
</dbReference>
<dbReference type="GO" id="GO:0005506">
    <property type="term" value="F:iron ion binding"/>
    <property type="evidence" value="ECO:0007669"/>
    <property type="project" value="TreeGrafter"/>
</dbReference>
<dbReference type="EMBL" id="FNCV01000005">
    <property type="protein sequence ID" value="SDH27181.1"/>
    <property type="molecule type" value="Genomic_DNA"/>
</dbReference>
<dbReference type="AlphaFoldDB" id="A0A1G8B229"/>
<sequence>MSGDATDRFVAPFRDPELGRRLLGAIARAARPGRTYALMEFCGGHTHAIARHGLPDLLPAGVRLIHGPGCPVCVLPVGRLDMALALAARPEVILTTYGDLLRIPASGGDTLFKARSRGADVRMVTSSLDAVALAAAQPDRQVVFMAIGFETTTPPTAVAVKQAEERGLDNFSILSNHVLTPPAIDAILGGSGAPRLDGIIGPAHVSTVIGWGAYQDLAARHQTPMVIAGFEPLDVLQAVHDLIGQVNAGRAEVGNQYARAVSRDGNPAACALVEALFEPRPDFAWRGLGRLPRSGLKLRPAYARFDAEARFELTEPEGREPPGCACGEVLKGATEPADCPLFATRCRPESPVGACMVSAEGACAAAHGHRRAPAAAPA</sequence>
<dbReference type="RefSeq" id="WP_092618857.1">
    <property type="nucleotide sequence ID" value="NZ_FNCV01000005.1"/>
</dbReference>
<dbReference type="InterPro" id="IPR002780">
    <property type="entry name" value="Hyd_form_HypD"/>
</dbReference>
<dbReference type="NCBIfam" id="TIGR00075">
    <property type="entry name" value="hypD"/>
    <property type="match status" value="1"/>
</dbReference>
<evidence type="ECO:0000256" key="2">
    <source>
        <dbReference type="ARBA" id="ARBA00022723"/>
    </source>
</evidence>
<gene>
    <name evidence="5" type="ORF">SAMN05421742_105181</name>
</gene>
<reference evidence="6" key="1">
    <citation type="submission" date="2016-10" db="EMBL/GenBank/DDBJ databases">
        <authorList>
            <person name="Varghese N."/>
            <person name="Submissions S."/>
        </authorList>
    </citation>
    <scope>NUCLEOTIDE SEQUENCE [LARGE SCALE GENOMIC DNA]</scope>
    <source>
        <strain evidence="6">930I</strain>
    </source>
</reference>
<dbReference type="InterPro" id="IPR042244">
    <property type="entry name" value="HypD_2_sf"/>
</dbReference>
<accession>A0A1G8B229</accession>
<dbReference type="GO" id="GO:0051539">
    <property type="term" value="F:4 iron, 4 sulfur cluster binding"/>
    <property type="evidence" value="ECO:0007669"/>
    <property type="project" value="TreeGrafter"/>
</dbReference>
<dbReference type="PANTHER" id="PTHR30149">
    <property type="entry name" value="HYDROGENASE PROTEIN ASSEMBLY PROTEIN HYPD"/>
    <property type="match status" value="1"/>
</dbReference>
<comment type="similarity">
    <text evidence="1 4">Belongs to the HypD family.</text>
</comment>
<dbReference type="OrthoDB" id="9770424at2"/>
<name>A0A1G8B229_9PROT</name>
<evidence type="ECO:0000256" key="1">
    <source>
        <dbReference type="ARBA" id="ARBA00007888"/>
    </source>
</evidence>
<protein>
    <recommendedName>
        <fullName evidence="4">Hydrogenase maturation factor</fullName>
    </recommendedName>
</protein>
<keyword evidence="2" id="KW-0479">Metal-binding</keyword>
<evidence type="ECO:0000256" key="3">
    <source>
        <dbReference type="ARBA" id="ARBA00023004"/>
    </source>
</evidence>